<feature type="region of interest" description="Disordered" evidence="1">
    <location>
        <begin position="17"/>
        <end position="47"/>
    </location>
</feature>
<keyword evidence="3" id="KW-1185">Reference proteome</keyword>
<sequence length="127" mass="13286">MRGLPAVAELAVGTLSGQVPRSTPDHLRRSFEGLVPGPDGAAVAPGRETNTMCEAPSTTWVFTPDRKAMNSCVADGLILSAPPTKLYRDGLPCLRTFGGFAQGGAGGRALRDRLRSVELGRIGPEPS</sequence>
<reference evidence="3" key="1">
    <citation type="journal article" date="2019" name="Int. J. Syst. Evol. Microbiol.">
        <title>The Global Catalogue of Microorganisms (GCM) 10K type strain sequencing project: providing services to taxonomists for standard genome sequencing and annotation.</title>
        <authorList>
            <consortium name="The Broad Institute Genomics Platform"/>
            <consortium name="The Broad Institute Genome Sequencing Center for Infectious Disease"/>
            <person name="Wu L."/>
            <person name="Ma J."/>
        </authorList>
    </citation>
    <scope>NUCLEOTIDE SEQUENCE [LARGE SCALE GENOMIC DNA]</scope>
    <source>
        <strain evidence="3">JCM 17656</strain>
    </source>
</reference>
<protein>
    <recommendedName>
        <fullName evidence="4">Amine oxidase domain-containing protein</fullName>
    </recommendedName>
</protein>
<evidence type="ECO:0008006" key="4">
    <source>
        <dbReference type="Google" id="ProtNLM"/>
    </source>
</evidence>
<dbReference type="Proteomes" id="UP001500707">
    <property type="component" value="Unassembled WGS sequence"/>
</dbReference>
<evidence type="ECO:0000313" key="3">
    <source>
        <dbReference type="Proteomes" id="UP001500707"/>
    </source>
</evidence>
<dbReference type="EMBL" id="BAABCE010000005">
    <property type="protein sequence ID" value="GAA3544385.1"/>
    <property type="molecule type" value="Genomic_DNA"/>
</dbReference>
<evidence type="ECO:0000256" key="1">
    <source>
        <dbReference type="SAM" id="MobiDB-lite"/>
    </source>
</evidence>
<accession>A0ABP6W537</accession>
<proteinExistence type="predicted"/>
<gene>
    <name evidence="2" type="ORF">GCM10022295_27880</name>
</gene>
<name>A0ABP6W537_9ACTN</name>
<organism evidence="2 3">
    <name type="scientific">Streptomyces osmaniensis</name>
    <dbReference type="NCBI Taxonomy" id="593134"/>
    <lineage>
        <taxon>Bacteria</taxon>
        <taxon>Bacillati</taxon>
        <taxon>Actinomycetota</taxon>
        <taxon>Actinomycetes</taxon>
        <taxon>Kitasatosporales</taxon>
        <taxon>Streptomycetaceae</taxon>
        <taxon>Streptomyces</taxon>
    </lineage>
</organism>
<evidence type="ECO:0000313" key="2">
    <source>
        <dbReference type="EMBL" id="GAA3544385.1"/>
    </source>
</evidence>
<comment type="caution">
    <text evidence="2">The sequence shown here is derived from an EMBL/GenBank/DDBJ whole genome shotgun (WGS) entry which is preliminary data.</text>
</comment>